<reference evidence="2 3" key="1">
    <citation type="submission" date="2019-06" db="EMBL/GenBank/DDBJ databases">
        <title>A novel bacterium of genus Marinomonas, isolated from coastal sand.</title>
        <authorList>
            <person name="Huang H."/>
            <person name="Mo K."/>
            <person name="Hu Y."/>
        </authorList>
    </citation>
    <scope>NUCLEOTIDE SEQUENCE [LARGE SCALE GENOMIC DNA]</scope>
    <source>
        <strain evidence="2 3">HB171799</strain>
    </source>
</reference>
<dbReference type="RefSeq" id="WP_140590630.1">
    <property type="nucleotide sequence ID" value="NZ_VFRR01000040.1"/>
</dbReference>
<dbReference type="OrthoDB" id="6105869at2"/>
<protein>
    <submittedName>
        <fullName evidence="2">LexA regulated protein</fullName>
    </submittedName>
</protein>
<keyword evidence="3" id="KW-1185">Reference proteome</keyword>
<feature type="compositionally biased region" description="Basic and acidic residues" evidence="1">
    <location>
        <begin position="1"/>
        <end position="10"/>
    </location>
</feature>
<proteinExistence type="predicted"/>
<name>A0A501WHK5_9GAMM</name>
<accession>A0A501WHK5</accession>
<evidence type="ECO:0000313" key="2">
    <source>
        <dbReference type="EMBL" id="TPE47594.1"/>
    </source>
</evidence>
<comment type="caution">
    <text evidence="2">The sequence shown here is derived from an EMBL/GenBank/DDBJ whole genome shotgun (WGS) entry which is preliminary data.</text>
</comment>
<dbReference type="EMBL" id="VFRR01000040">
    <property type="protein sequence ID" value="TPE47594.1"/>
    <property type="molecule type" value="Genomic_DNA"/>
</dbReference>
<organism evidence="2 3">
    <name type="scientific">Maribrevibacterium harenarium</name>
    <dbReference type="NCBI Taxonomy" id="2589817"/>
    <lineage>
        <taxon>Bacteria</taxon>
        <taxon>Pseudomonadati</taxon>
        <taxon>Pseudomonadota</taxon>
        <taxon>Gammaproteobacteria</taxon>
        <taxon>Oceanospirillales</taxon>
        <taxon>Oceanospirillaceae</taxon>
        <taxon>Maribrevibacterium</taxon>
    </lineage>
</organism>
<evidence type="ECO:0000313" key="3">
    <source>
        <dbReference type="Proteomes" id="UP000315901"/>
    </source>
</evidence>
<gene>
    <name evidence="2" type="ORF">FJM67_14290</name>
</gene>
<evidence type="ECO:0000256" key="1">
    <source>
        <dbReference type="SAM" id="MobiDB-lite"/>
    </source>
</evidence>
<dbReference type="Proteomes" id="UP000315901">
    <property type="component" value="Unassembled WGS sequence"/>
</dbReference>
<dbReference type="NCBIfam" id="NF008671">
    <property type="entry name" value="PRK11675.1"/>
    <property type="match status" value="1"/>
</dbReference>
<feature type="region of interest" description="Disordered" evidence="1">
    <location>
        <begin position="1"/>
        <end position="43"/>
    </location>
</feature>
<sequence>MAKASLDRNTIDLFGQSRGRPRTQPLSRKDQLKLNKRHQRQKEKELGLKRLEFVIDDDTAQKLDTLCEQANIKRAEWLTMQVALAFSKAKRTGTTPKTQTDKGKK</sequence>
<dbReference type="AlphaFoldDB" id="A0A501WHK5"/>